<dbReference type="RefSeq" id="WP_203910910.1">
    <property type="nucleotide sequence ID" value="NZ_BONY01000033.1"/>
</dbReference>
<dbReference type="AlphaFoldDB" id="A0A8J3VI87"/>
<accession>A0A8J3VI87</accession>
<dbReference type="EMBL" id="BONY01000033">
    <property type="protein sequence ID" value="GIH07107.1"/>
    <property type="molecule type" value="Genomic_DNA"/>
</dbReference>
<reference evidence="1" key="1">
    <citation type="submission" date="2021-01" db="EMBL/GenBank/DDBJ databases">
        <title>Whole genome shotgun sequence of Rhizocola hellebori NBRC 109834.</title>
        <authorList>
            <person name="Komaki H."/>
            <person name="Tamura T."/>
        </authorList>
    </citation>
    <scope>NUCLEOTIDE SEQUENCE</scope>
    <source>
        <strain evidence="1">NBRC 109834</strain>
    </source>
</reference>
<dbReference type="Proteomes" id="UP000612899">
    <property type="component" value="Unassembled WGS sequence"/>
</dbReference>
<sequence length="67" mass="7656">MYISELEAKLQALGVPADVYCIGRDRDESYCLVEDGQNWRVFFSERGGRTSERAFASEEEACNELMN</sequence>
<comment type="caution">
    <text evidence="1">The sequence shown here is derived from an EMBL/GenBank/DDBJ whole genome shotgun (WGS) entry which is preliminary data.</text>
</comment>
<keyword evidence="2" id="KW-1185">Reference proteome</keyword>
<evidence type="ECO:0000313" key="1">
    <source>
        <dbReference type="EMBL" id="GIH07107.1"/>
    </source>
</evidence>
<protein>
    <submittedName>
        <fullName evidence="1">Uncharacterized protein</fullName>
    </submittedName>
</protein>
<gene>
    <name evidence="1" type="ORF">Rhe02_51740</name>
</gene>
<proteinExistence type="predicted"/>
<name>A0A8J3VI87_9ACTN</name>
<organism evidence="1 2">
    <name type="scientific">Rhizocola hellebori</name>
    <dbReference type="NCBI Taxonomy" id="1392758"/>
    <lineage>
        <taxon>Bacteria</taxon>
        <taxon>Bacillati</taxon>
        <taxon>Actinomycetota</taxon>
        <taxon>Actinomycetes</taxon>
        <taxon>Micromonosporales</taxon>
        <taxon>Micromonosporaceae</taxon>
        <taxon>Rhizocola</taxon>
    </lineage>
</organism>
<evidence type="ECO:0000313" key="2">
    <source>
        <dbReference type="Proteomes" id="UP000612899"/>
    </source>
</evidence>